<reference evidence="8" key="1">
    <citation type="journal article" date="2013" name="ISME J.">
        <title>A small predatory core genome in the divergent marine Bacteriovorax marinus SJ and the terrestrial Bdellovibrio bacteriovorus.</title>
        <authorList>
            <person name="Crossman L.C."/>
            <person name="Chen H."/>
            <person name="Cerdeno-Tarraga A.M."/>
            <person name="Brooks K."/>
            <person name="Quail M.A."/>
            <person name="Pineiro S.A."/>
            <person name="Hobley L."/>
            <person name="Sockett R.E."/>
            <person name="Bentley S.D."/>
            <person name="Parkhill J."/>
            <person name="Williams H.N."/>
            <person name="Stine O.C."/>
        </authorList>
    </citation>
    <scope>NUCLEOTIDE SEQUENCE [LARGE SCALE GENOMIC DNA]</scope>
    <source>
        <strain evidence="8">ATCC BAA-682 / DSM 15412 / SJ</strain>
    </source>
</reference>
<dbReference type="InterPro" id="IPR004839">
    <property type="entry name" value="Aminotransferase_I/II_large"/>
</dbReference>
<evidence type="ECO:0000256" key="2">
    <source>
        <dbReference type="ARBA" id="ARBA00007441"/>
    </source>
</evidence>
<evidence type="ECO:0000259" key="6">
    <source>
        <dbReference type="Pfam" id="PF00155"/>
    </source>
</evidence>
<dbReference type="NCBIfam" id="NF006569">
    <property type="entry name" value="PRK09082.1"/>
    <property type="match status" value="1"/>
</dbReference>
<dbReference type="eggNOG" id="COG0436">
    <property type="taxonomic scope" value="Bacteria"/>
</dbReference>
<evidence type="ECO:0000313" key="7">
    <source>
        <dbReference type="EMBL" id="CBW26515.1"/>
    </source>
</evidence>
<keyword evidence="4 7" id="KW-0808">Transferase</keyword>
<accession>E1X1C4</accession>
<dbReference type="KEGG" id="bmx:BMS_1675"/>
<dbReference type="PANTHER" id="PTHR43807:SF20">
    <property type="entry name" value="FI04487P"/>
    <property type="match status" value="1"/>
</dbReference>
<feature type="domain" description="Aminotransferase class I/classII large" evidence="6">
    <location>
        <begin position="29"/>
        <end position="379"/>
    </location>
</feature>
<dbReference type="SUPFAM" id="SSF53383">
    <property type="entry name" value="PLP-dependent transferases"/>
    <property type="match status" value="1"/>
</dbReference>
<protein>
    <submittedName>
        <fullName evidence="7">PLP-dependent aminotransferase</fullName>
        <ecNumber evidence="7">2.6.1.-</ecNumber>
    </submittedName>
</protein>
<dbReference type="InterPro" id="IPR051326">
    <property type="entry name" value="Kynurenine-oxoglutarate_AT"/>
</dbReference>
<dbReference type="AlphaFoldDB" id="E1X1C4"/>
<dbReference type="GO" id="GO:0030170">
    <property type="term" value="F:pyridoxal phosphate binding"/>
    <property type="evidence" value="ECO:0007669"/>
    <property type="project" value="InterPro"/>
</dbReference>
<dbReference type="STRING" id="862908.BMS_1675"/>
<proteinExistence type="inferred from homology"/>
<name>E1X1C4_HALMS</name>
<comment type="similarity">
    <text evidence="2">Belongs to the class-I pyridoxal-phosphate-dependent aminotransferase family.</text>
</comment>
<evidence type="ECO:0000256" key="3">
    <source>
        <dbReference type="ARBA" id="ARBA00022576"/>
    </source>
</evidence>
<evidence type="ECO:0000256" key="5">
    <source>
        <dbReference type="ARBA" id="ARBA00022898"/>
    </source>
</evidence>
<dbReference type="InterPro" id="IPR015424">
    <property type="entry name" value="PyrdxlP-dep_Trfase"/>
</dbReference>
<dbReference type="EMBL" id="FQ312005">
    <property type="protein sequence ID" value="CBW26515.1"/>
    <property type="molecule type" value="Genomic_DNA"/>
</dbReference>
<evidence type="ECO:0000256" key="1">
    <source>
        <dbReference type="ARBA" id="ARBA00001933"/>
    </source>
</evidence>
<keyword evidence="8" id="KW-1185">Reference proteome</keyword>
<dbReference type="OrthoDB" id="9763453at2"/>
<keyword evidence="3 7" id="KW-0032">Aminotransferase</keyword>
<keyword evidence="5" id="KW-0663">Pyridoxal phosphate</keyword>
<dbReference type="GO" id="GO:0005737">
    <property type="term" value="C:cytoplasm"/>
    <property type="evidence" value="ECO:0007669"/>
    <property type="project" value="TreeGrafter"/>
</dbReference>
<dbReference type="InterPro" id="IPR015422">
    <property type="entry name" value="PyrdxlP-dep_Trfase_small"/>
</dbReference>
<comment type="cofactor">
    <cofactor evidence="1">
        <name>pyridoxal 5'-phosphate</name>
        <dbReference type="ChEBI" id="CHEBI:597326"/>
    </cofactor>
</comment>
<dbReference type="CDD" id="cd00609">
    <property type="entry name" value="AAT_like"/>
    <property type="match status" value="1"/>
</dbReference>
<dbReference type="PANTHER" id="PTHR43807">
    <property type="entry name" value="FI04487P"/>
    <property type="match status" value="1"/>
</dbReference>
<dbReference type="PATRIC" id="fig|862908.3.peg.1595"/>
<evidence type="ECO:0000313" key="8">
    <source>
        <dbReference type="Proteomes" id="UP000008963"/>
    </source>
</evidence>
<dbReference type="Gene3D" id="3.90.1150.10">
    <property type="entry name" value="Aspartate Aminotransferase, domain 1"/>
    <property type="match status" value="1"/>
</dbReference>
<dbReference type="EC" id="2.6.1.-" evidence="7"/>
<gene>
    <name evidence="7" type="ordered locus">BMS_1675</name>
</gene>
<dbReference type="RefSeq" id="WP_014244296.1">
    <property type="nucleotide sequence ID" value="NC_016620.1"/>
</dbReference>
<evidence type="ECO:0000256" key="4">
    <source>
        <dbReference type="ARBA" id="ARBA00022679"/>
    </source>
</evidence>
<sequence length="383" mass="43153">MFNFSSKLPNVGQTIFTTISAKATACGALNLGQGFPDFDGDEFLKQRVTHYIEEGFNQYAPMTGVQSLRESISTYFNKKYSLKINPDTEVTVTSGATEALTASILAFVKEGDEVIIFDPSYDSYAPSIELAGGVAIRLNLVGENFSIPFKKLEESLSDKTRMIIINSPHNPTGSSLGEADWKRIATLIAERNILILSDEVYEGIYFNEGNHFNPRKLEAIRDSLISVYSFGKSCHMTGWKVGYFIASENLSYEVRKLHQYITFSTFTPAQMALADYLGEKMDNFLELGEFYKKKCNFLVEGLKESRFKVLKPSSTYFCLLDYSEISSLSDVDFCMKLIEEHSIAAIPISVFYENAPKDQRIIRLCFAKNQETLERALEILNTI</sequence>
<dbReference type="Proteomes" id="UP000008963">
    <property type="component" value="Chromosome"/>
</dbReference>
<dbReference type="InterPro" id="IPR015421">
    <property type="entry name" value="PyrdxlP-dep_Trfase_major"/>
</dbReference>
<organism evidence="7 8">
    <name type="scientific">Halobacteriovorax marinus (strain ATCC BAA-682 / DSM 15412 / SJ)</name>
    <name type="common">Bacteriovorax marinus</name>
    <dbReference type="NCBI Taxonomy" id="862908"/>
    <lineage>
        <taxon>Bacteria</taxon>
        <taxon>Pseudomonadati</taxon>
        <taxon>Bdellovibrionota</taxon>
        <taxon>Bacteriovoracia</taxon>
        <taxon>Bacteriovoracales</taxon>
        <taxon>Halobacteriovoraceae</taxon>
        <taxon>Halobacteriovorax</taxon>
    </lineage>
</organism>
<dbReference type="Gene3D" id="3.40.640.10">
    <property type="entry name" value="Type I PLP-dependent aspartate aminotransferase-like (Major domain)"/>
    <property type="match status" value="1"/>
</dbReference>
<dbReference type="GO" id="GO:0016212">
    <property type="term" value="F:kynurenine-oxoglutarate transaminase activity"/>
    <property type="evidence" value="ECO:0007669"/>
    <property type="project" value="TreeGrafter"/>
</dbReference>
<dbReference type="HOGENOM" id="CLU_017584_4_0_7"/>
<dbReference type="Pfam" id="PF00155">
    <property type="entry name" value="Aminotran_1_2"/>
    <property type="match status" value="1"/>
</dbReference>
<dbReference type="FunFam" id="3.40.640.10:FF:000033">
    <property type="entry name" value="Aspartate aminotransferase"/>
    <property type="match status" value="1"/>
</dbReference>